<dbReference type="PROSITE" id="PS51257">
    <property type="entry name" value="PROKAR_LIPOPROTEIN"/>
    <property type="match status" value="1"/>
</dbReference>
<feature type="region of interest" description="Disordered" evidence="1">
    <location>
        <begin position="17"/>
        <end position="39"/>
    </location>
</feature>
<gene>
    <name evidence="2" type="ORF">PCOR1329_LOCUS8174</name>
</gene>
<accession>A0ABN9Q908</accession>
<organism evidence="2 3">
    <name type="scientific">Prorocentrum cordatum</name>
    <dbReference type="NCBI Taxonomy" id="2364126"/>
    <lineage>
        <taxon>Eukaryota</taxon>
        <taxon>Sar</taxon>
        <taxon>Alveolata</taxon>
        <taxon>Dinophyceae</taxon>
        <taxon>Prorocentrales</taxon>
        <taxon>Prorocentraceae</taxon>
        <taxon>Prorocentrum</taxon>
    </lineage>
</organism>
<evidence type="ECO:0000313" key="2">
    <source>
        <dbReference type="EMBL" id="CAK0799850.1"/>
    </source>
</evidence>
<reference evidence="2" key="1">
    <citation type="submission" date="2023-10" db="EMBL/GenBank/DDBJ databases">
        <authorList>
            <person name="Chen Y."/>
            <person name="Shah S."/>
            <person name="Dougan E. K."/>
            <person name="Thang M."/>
            <person name="Chan C."/>
        </authorList>
    </citation>
    <scope>NUCLEOTIDE SEQUENCE [LARGE SCALE GENOMIC DNA]</scope>
</reference>
<comment type="caution">
    <text evidence="2">The sequence shown here is derived from an EMBL/GenBank/DDBJ whole genome shotgun (WGS) entry which is preliminary data.</text>
</comment>
<feature type="region of interest" description="Disordered" evidence="1">
    <location>
        <begin position="55"/>
        <end position="83"/>
    </location>
</feature>
<feature type="compositionally biased region" description="Basic and acidic residues" evidence="1">
    <location>
        <begin position="72"/>
        <end position="81"/>
    </location>
</feature>
<feature type="compositionally biased region" description="Low complexity" evidence="1">
    <location>
        <begin position="56"/>
        <end position="65"/>
    </location>
</feature>
<feature type="region of interest" description="Disordered" evidence="1">
    <location>
        <begin position="280"/>
        <end position="335"/>
    </location>
</feature>
<evidence type="ECO:0000313" key="3">
    <source>
        <dbReference type="Proteomes" id="UP001189429"/>
    </source>
</evidence>
<keyword evidence="3" id="KW-1185">Reference proteome</keyword>
<protein>
    <submittedName>
        <fullName evidence="2">Uncharacterized protein</fullName>
    </submittedName>
</protein>
<feature type="compositionally biased region" description="Basic residues" evidence="1">
    <location>
        <begin position="311"/>
        <end position="322"/>
    </location>
</feature>
<sequence>MPRTIPKRWSPVALLSCSCTSQPPDQLGPRKPRPPTTPRADHLIQLARLAVDNASRGLPARQLGQQRRRLGRPAERDEGRGAHRNVAVPALLGASHEGRGGVEIKLRQESGEVEWERAGLGPHEGPLLEVPLGLELRRRELRVLEQQNFGAARAVHAVIIASDVQAPGRILGSAVAFAPSCSGPRTSARSQGTGASPSMPWSLAAVRRSNSGGAAHGQPGCHALLEQIAPDPRPSAEAVPEELGRAAAVSSRIWSARRAASKPCRALSSLSPHSRAAISVPEEASKSATSFAPGWSVTRQRRARPCPARAAGRRPRLRRRRPAAAAGCGSRSSRA</sequence>
<dbReference type="Proteomes" id="UP001189429">
    <property type="component" value="Unassembled WGS sequence"/>
</dbReference>
<evidence type="ECO:0000256" key="1">
    <source>
        <dbReference type="SAM" id="MobiDB-lite"/>
    </source>
</evidence>
<proteinExistence type="predicted"/>
<feature type="compositionally biased region" description="Low complexity" evidence="1">
    <location>
        <begin position="323"/>
        <end position="335"/>
    </location>
</feature>
<name>A0ABN9Q908_9DINO</name>
<dbReference type="EMBL" id="CAUYUJ010002229">
    <property type="protein sequence ID" value="CAK0799850.1"/>
    <property type="molecule type" value="Genomic_DNA"/>
</dbReference>